<protein>
    <submittedName>
        <fullName evidence="3">SEL1-like repeat protein</fullName>
    </submittedName>
</protein>
<feature type="compositionally biased region" description="Basic and acidic residues" evidence="2">
    <location>
        <begin position="33"/>
        <end position="53"/>
    </location>
</feature>
<evidence type="ECO:0000313" key="4">
    <source>
        <dbReference type="Proteomes" id="UP000663918"/>
    </source>
</evidence>
<feature type="compositionally biased region" description="Low complexity" evidence="2">
    <location>
        <begin position="499"/>
        <end position="517"/>
    </location>
</feature>
<feature type="region of interest" description="Disordered" evidence="2">
    <location>
        <begin position="533"/>
        <end position="553"/>
    </location>
</feature>
<dbReference type="AlphaFoldDB" id="A0A975C5A9"/>
<dbReference type="EMBL" id="CP062222">
    <property type="protein sequence ID" value="QTC93359.1"/>
    <property type="molecule type" value="Genomic_DNA"/>
</dbReference>
<dbReference type="InterPro" id="IPR050767">
    <property type="entry name" value="Sel1_AlgK"/>
</dbReference>
<dbReference type="Proteomes" id="UP000663918">
    <property type="component" value="Chromosome"/>
</dbReference>
<feature type="compositionally biased region" description="Low complexity" evidence="2">
    <location>
        <begin position="54"/>
        <end position="69"/>
    </location>
</feature>
<keyword evidence="1" id="KW-0175">Coiled coil</keyword>
<name>A0A975C5A9_9CAUL</name>
<dbReference type="SUPFAM" id="SSF81901">
    <property type="entry name" value="HCP-like"/>
    <property type="match status" value="1"/>
</dbReference>
<dbReference type="PANTHER" id="PTHR11102">
    <property type="entry name" value="SEL-1-LIKE PROTEIN"/>
    <property type="match status" value="1"/>
</dbReference>
<sequence>MTLGEWLNTMIMDDGEDEEIVVPLSRRAHAADSFERRSRSRRLDDAYDREPGYSRESYAASSPSFSAPSHSDDTLQRVAASVDAIAARLEAAERRSTVAIQGVDQAVAGLVRRLDGADAETRTYGRRIDDISEELKEGHRRLRRFEQEVGPDTKATFGKVENGIGAIAARLYDIEERQRTSLNELRQRMDAAEKSVSALPHGQGVGTEAMAQVSARLDTAQAQTTEALRGLERSFAGLDQRLRAAEGRVEPEGSREAARFEKLAETLARQVDANRAEMIQRLDTAEREGRMDRIERAMAAINEQARAAEQRSAQGIDAMGREVLRIAQNLNGRMQAADARATTLDAAIQRVESGVSDKIARAGQAIAADLNSSLGDKLDRDMGRYAQAVEHRLNRTDDQHALALEKLGGEITRISDRLADRIAQSERKSAQALEDIGRRLTDSSARIEQTYDRASGELAERMRLSEERTARLLEEARERIESRVDRSSRAFDLPEPVEAPHAAPAAPSALSSSMAAASDLSQPDWRAAAFPEDDFGAAPDDIWSTDPLSSDERAPAPFPGRFGEPEAAADTAFDPARAVAEILASPRLAQPAAAEPVIEPSFSTPVFAQPAQAVAAPEVVPEPFAAPAFGGFGGADVEDALEATAAVAPDVFAPEAYSAEPEPAAAPKMSAGFGAPPAFDPADAFDAGPDEFSAETDFVDARAMRAGLSAGAAGGRVASTRSAIDAARAAMTVAPEAEEPRAGFGLKRGGKSRLQERLDKQAKSGSTIRKGLLASVTGMALVGALYTTNRLAGGEGFELPGMDGVRQALGLAPAAADTDLTDETTPLAAVALTGDATPTDAVPLPSSEAQSLFDQATEELSGGKPEGVATLTRAANMGLPAAQMKLVEMYESGEGGVARNRTEARLWARRAAGAGDPVAMRAYGMYLYDGVGGAQNRAEALDWLVKAAGRGDVNGQFNAAKIYEFGTQGVAPNPTEAYKWYLIAARQGDQEAKTAADRLAPTLSAAGRTSARAAVEAFQTEPLG</sequence>
<dbReference type="Gene3D" id="1.25.40.10">
    <property type="entry name" value="Tetratricopeptide repeat domain"/>
    <property type="match status" value="1"/>
</dbReference>
<dbReference type="KEGG" id="bgoe:IFJ75_14930"/>
<dbReference type="InterPro" id="IPR006597">
    <property type="entry name" value="Sel1-like"/>
</dbReference>
<evidence type="ECO:0000256" key="2">
    <source>
        <dbReference type="SAM" id="MobiDB-lite"/>
    </source>
</evidence>
<dbReference type="PANTHER" id="PTHR11102:SF160">
    <property type="entry name" value="ERAD-ASSOCIATED E3 UBIQUITIN-PROTEIN LIGASE COMPONENT HRD3"/>
    <property type="match status" value="1"/>
</dbReference>
<dbReference type="Pfam" id="PF08238">
    <property type="entry name" value="Sel1"/>
    <property type="match status" value="3"/>
</dbReference>
<reference evidence="3" key="1">
    <citation type="submission" date="2020-09" db="EMBL/GenBank/DDBJ databases">
        <title>Brevundimonas sp. LVF2 isolated from a puddle in Goettingen, Germany.</title>
        <authorList>
            <person name="Friedrich I."/>
            <person name="Klassen A."/>
            <person name="Hannes N."/>
            <person name="Schneider D."/>
            <person name="Hertel R."/>
            <person name="Daniel R."/>
        </authorList>
    </citation>
    <scope>NUCLEOTIDE SEQUENCE</scope>
    <source>
        <strain evidence="3">LVF2</strain>
    </source>
</reference>
<proteinExistence type="predicted"/>
<dbReference type="SUPFAM" id="SSF57997">
    <property type="entry name" value="Tropomyosin"/>
    <property type="match status" value="1"/>
</dbReference>
<feature type="coiled-coil region" evidence="1">
    <location>
        <begin position="228"/>
        <end position="311"/>
    </location>
</feature>
<dbReference type="SMART" id="SM00671">
    <property type="entry name" value="SEL1"/>
    <property type="match status" value="3"/>
</dbReference>
<organism evidence="3 4">
    <name type="scientific">Brevundimonas goettingensis</name>
    <dbReference type="NCBI Taxonomy" id="2774190"/>
    <lineage>
        <taxon>Bacteria</taxon>
        <taxon>Pseudomonadati</taxon>
        <taxon>Pseudomonadota</taxon>
        <taxon>Alphaproteobacteria</taxon>
        <taxon>Caulobacterales</taxon>
        <taxon>Caulobacteraceae</taxon>
        <taxon>Brevundimonas</taxon>
    </lineage>
</organism>
<feature type="region of interest" description="Disordered" evidence="2">
    <location>
        <begin position="483"/>
        <end position="517"/>
    </location>
</feature>
<evidence type="ECO:0000313" key="3">
    <source>
        <dbReference type="EMBL" id="QTC93359.1"/>
    </source>
</evidence>
<dbReference type="InterPro" id="IPR011990">
    <property type="entry name" value="TPR-like_helical_dom_sf"/>
</dbReference>
<feature type="region of interest" description="Disordered" evidence="2">
    <location>
        <begin position="33"/>
        <end position="72"/>
    </location>
</feature>
<evidence type="ECO:0000256" key="1">
    <source>
        <dbReference type="SAM" id="Coils"/>
    </source>
</evidence>
<keyword evidence="4" id="KW-1185">Reference proteome</keyword>
<gene>
    <name evidence="3" type="ORF">IFJ75_14930</name>
</gene>
<accession>A0A975C5A9</accession>